<evidence type="ECO:0000256" key="3">
    <source>
        <dbReference type="ARBA" id="ARBA00022840"/>
    </source>
</evidence>
<keyword evidence="1" id="KW-0547">Nucleotide-binding</keyword>
<dbReference type="SUPFAM" id="SSF50891">
    <property type="entry name" value="Cyclophilin-like"/>
    <property type="match status" value="1"/>
</dbReference>
<dbReference type="Gene3D" id="3.30.1360.40">
    <property type="match status" value="1"/>
</dbReference>
<evidence type="ECO:0000313" key="6">
    <source>
        <dbReference type="Proteomes" id="UP000030012"/>
    </source>
</evidence>
<reference evidence="5 6" key="1">
    <citation type="submission" date="2014-01" db="EMBL/GenBank/DDBJ databases">
        <title>Plasmidome dynamics in the species complex Clostridium novyi sensu lato converts strains of independent lineages into distinctly different pathogens.</title>
        <authorList>
            <person name="Skarin H."/>
            <person name="Segerman B."/>
        </authorList>
    </citation>
    <scope>NUCLEOTIDE SEQUENCE [LARGE SCALE GENOMIC DNA]</scope>
    <source>
        <strain evidence="5 6">4552</strain>
    </source>
</reference>
<evidence type="ECO:0000256" key="2">
    <source>
        <dbReference type="ARBA" id="ARBA00022801"/>
    </source>
</evidence>
<proteinExistence type="predicted"/>
<dbReference type="GO" id="GO:0016787">
    <property type="term" value="F:hydrolase activity"/>
    <property type="evidence" value="ECO:0007669"/>
    <property type="project" value="UniProtKB-KW"/>
</dbReference>
<dbReference type="OrthoDB" id="9778567at2"/>
<evidence type="ECO:0000256" key="1">
    <source>
        <dbReference type="ARBA" id="ARBA00022741"/>
    </source>
</evidence>
<dbReference type="Proteomes" id="UP000030012">
    <property type="component" value="Unassembled WGS sequence"/>
</dbReference>
<dbReference type="SMART" id="SM00796">
    <property type="entry name" value="AHS1"/>
    <property type="match status" value="1"/>
</dbReference>
<dbReference type="PANTHER" id="PTHR34698">
    <property type="entry name" value="5-OXOPROLINASE SUBUNIT B"/>
    <property type="match status" value="1"/>
</dbReference>
<protein>
    <submittedName>
        <fullName evidence="5">Kinase inhibitor</fullName>
    </submittedName>
</protein>
<feature type="domain" description="Carboxyltransferase" evidence="4">
    <location>
        <begin position="7"/>
        <end position="218"/>
    </location>
</feature>
<dbReference type="InterPro" id="IPR003833">
    <property type="entry name" value="CT_C_D"/>
</dbReference>
<dbReference type="InterPro" id="IPR029000">
    <property type="entry name" value="Cyclophilin-like_dom_sf"/>
</dbReference>
<dbReference type="InterPro" id="IPR010016">
    <property type="entry name" value="PxpB"/>
</dbReference>
<accession>A0A0A0I3F7</accession>
<name>A0A0A0I3F7_CLONO</name>
<dbReference type="PANTHER" id="PTHR34698:SF2">
    <property type="entry name" value="5-OXOPROLINASE SUBUNIT B"/>
    <property type="match status" value="1"/>
</dbReference>
<dbReference type="EMBL" id="JENJ01000042">
    <property type="protein sequence ID" value="KGM95327.1"/>
    <property type="molecule type" value="Genomic_DNA"/>
</dbReference>
<dbReference type="AlphaFoldDB" id="A0A0A0I3F7"/>
<comment type="caution">
    <text evidence="5">The sequence shown here is derived from an EMBL/GenBank/DDBJ whole genome shotgun (WGS) entry which is preliminary data.</text>
</comment>
<dbReference type="Gene3D" id="2.40.100.10">
    <property type="entry name" value="Cyclophilin-like"/>
    <property type="match status" value="1"/>
</dbReference>
<keyword evidence="3" id="KW-0067">ATP-binding</keyword>
<keyword evidence="2" id="KW-0378">Hydrolase</keyword>
<evidence type="ECO:0000313" key="5">
    <source>
        <dbReference type="EMBL" id="KGM95327.1"/>
    </source>
</evidence>
<dbReference type="SUPFAM" id="SSF160467">
    <property type="entry name" value="PH0987 N-terminal domain-like"/>
    <property type="match status" value="1"/>
</dbReference>
<gene>
    <name evidence="5" type="ORF">Z968_09380</name>
</gene>
<evidence type="ECO:0000259" key="4">
    <source>
        <dbReference type="SMART" id="SM00796"/>
    </source>
</evidence>
<dbReference type="GO" id="GO:0005524">
    <property type="term" value="F:ATP binding"/>
    <property type="evidence" value="ECO:0007669"/>
    <property type="project" value="UniProtKB-KW"/>
</dbReference>
<organism evidence="5 6">
    <name type="scientific">Clostridium novyi A str. 4552</name>
    <dbReference type="NCBI Taxonomy" id="1444289"/>
    <lineage>
        <taxon>Bacteria</taxon>
        <taxon>Bacillati</taxon>
        <taxon>Bacillota</taxon>
        <taxon>Clostridia</taxon>
        <taxon>Eubacteriales</taxon>
        <taxon>Clostridiaceae</taxon>
        <taxon>Clostridium</taxon>
    </lineage>
</organism>
<dbReference type="NCBIfam" id="TIGR00370">
    <property type="entry name" value="5-oxoprolinase subunit PxpB"/>
    <property type="match status" value="1"/>
</dbReference>
<dbReference type="RefSeq" id="WP_039255787.1">
    <property type="nucleotide sequence ID" value="NZ_JENJ01000042.1"/>
</dbReference>
<dbReference type="Pfam" id="PF02682">
    <property type="entry name" value="CT_C_D"/>
    <property type="match status" value="1"/>
</dbReference>
<sequence length="249" mass="28022">MEDKEKITIKPMGDCAISLKFSEDINIQTHFKIQSLAQYLDDNPFKGMIEYVPSFISLTIFYDPLEVISLEKDKNQTPFNIVKIKIEKILDKLSNRPCNNSRIVEIPVCYGEEFGPDLKIVAQYNNLSIEEVINIHSSYENRVYMIGFAPGFPYLAGMSDKIATPRKKTPRLSIPAGSVGIAGAQTGVYPISTPGGWQLIGRTPLDLFNPESETPSLLKAGDIVKFKSISKAEYYEIKYEKEQGILKWA</sequence>